<dbReference type="InterPro" id="IPR025201">
    <property type="entry name" value="KdpD_TM"/>
</dbReference>
<dbReference type="EMBL" id="FO681347">
    <property type="protein sequence ID" value="CCV64620.1"/>
    <property type="molecule type" value="Genomic_DNA"/>
</dbReference>
<evidence type="ECO:0000256" key="8">
    <source>
        <dbReference type="ARBA" id="ARBA00022777"/>
    </source>
</evidence>
<name>U4KQI1_ALTPJ</name>
<dbReference type="InterPro" id="IPR005467">
    <property type="entry name" value="His_kinase_dom"/>
</dbReference>
<organism evidence="15 16">
    <name type="scientific">Alteracholeplasma palmae (strain ATCC 49389 / J233)</name>
    <name type="common">Acholeplasma palmae</name>
    <dbReference type="NCBI Taxonomy" id="1318466"/>
    <lineage>
        <taxon>Bacteria</taxon>
        <taxon>Bacillati</taxon>
        <taxon>Mycoplasmatota</taxon>
        <taxon>Mollicutes</taxon>
        <taxon>Acholeplasmatales</taxon>
        <taxon>Acholeplasmataceae</taxon>
        <taxon>Acholeplasma</taxon>
    </lineage>
</organism>
<dbReference type="InterPro" id="IPR052023">
    <property type="entry name" value="Histidine_kinase_KdpD"/>
</dbReference>
<evidence type="ECO:0000256" key="7">
    <source>
        <dbReference type="ARBA" id="ARBA00022741"/>
    </source>
</evidence>
<keyword evidence="11" id="KW-0902">Two-component regulatory system</keyword>
<dbReference type="OrthoDB" id="9806130at2"/>
<dbReference type="GO" id="GO:0005886">
    <property type="term" value="C:plasma membrane"/>
    <property type="evidence" value="ECO:0007669"/>
    <property type="project" value="TreeGrafter"/>
</dbReference>
<dbReference type="SMART" id="SM00387">
    <property type="entry name" value="HATPase_c"/>
    <property type="match status" value="1"/>
</dbReference>
<dbReference type="STRING" id="1318466.BN85410430"/>
<dbReference type="InterPro" id="IPR027417">
    <property type="entry name" value="P-loop_NTPase"/>
</dbReference>
<evidence type="ECO:0000256" key="6">
    <source>
        <dbReference type="ARBA" id="ARBA00022692"/>
    </source>
</evidence>
<sequence>MIGGMCMQRGKLKIFFSYFYKTAKTKAMLSEIIEKYHLKYRVLIIDAQCDDTQMNQEIIHMNHIVIDDQLSFNINSILKMNPEIVVIDQIENFDLYSIEKLLEVGINIYATLNVFNILSMNQYLSEKFNILTHEKTVPDYFFNQADEVEFIDIPPKELLLRLEPYEQYQWVTEENLKYFRTIALDKLIDHNKYSHKKLIESNLQFLVCISPSPSAIRSIEWTARNAQAFYASWKALYITTNKHKNNIQDIKKIEEYENKVHELGGEFVRITANNIDAAIIEYAKLTGVTNMVIGKSRTVNYRFPFRLTTLESKIINAIKGIELHIIPNYDYGTKKYEYKPKKTSSRVWKDILLSVLITLFATAICFLINFNTDEFNEGLIYLMAVLLISRFTKGYIYGIATSFISFLIFLYLFVQPNFTFNVSQVDSWVTFGIIFITSIMTSMITSQIKSDKESNVSAITELEKLYTFNQELLKVDDKLEIINLMKAFFKNEFGGESTFYDIDNNQIVNEPAQNDHIEAVQWMIINHQEVGNATKLFSNIDTTYFPIIISKKIIGAVSITGLNLQTFKDYDYLIRVILYQTGLAIEKETLKIHRQKLSEIASQEIVRSNLLRSVSHDLRTPLTSIYGMITTIIEQETITRDEIVNNLASARDDIQWLIRMIENLLSITRINQETQKVMKNLEVVEEIVSESVIRVRKRFPKAKIKVKIPNDVLLVPMDGTLIEQVIINLLENTIKHGKNVQNIILSVDDEQDKVIFKVSDDGKYIDLNKIENLLKDTQTIEYGDKGTKHSGIGLLICKTIIQAHQGQFSFYKNQENGITFYFTLPKGDHDEFK</sequence>
<dbReference type="Gene3D" id="3.30.450.40">
    <property type="match status" value="1"/>
</dbReference>
<dbReference type="GO" id="GO:0005524">
    <property type="term" value="F:ATP binding"/>
    <property type="evidence" value="ECO:0007669"/>
    <property type="project" value="UniProtKB-KW"/>
</dbReference>
<evidence type="ECO:0000256" key="11">
    <source>
        <dbReference type="ARBA" id="ARBA00023012"/>
    </source>
</evidence>
<gene>
    <name evidence="15" type="primary">kdpD</name>
    <name evidence="15" type="ORF">BN85410430</name>
</gene>
<feature type="domain" description="Histidine kinase" evidence="14">
    <location>
        <begin position="613"/>
        <end position="828"/>
    </location>
</feature>
<dbReference type="InterPro" id="IPR003661">
    <property type="entry name" value="HisK_dim/P_dom"/>
</dbReference>
<dbReference type="InterPro" id="IPR003594">
    <property type="entry name" value="HATPase_dom"/>
</dbReference>
<dbReference type="PRINTS" id="PR00344">
    <property type="entry name" value="BCTRLSENSOR"/>
</dbReference>
<dbReference type="PANTHER" id="PTHR45569">
    <property type="entry name" value="SENSOR PROTEIN KDPD"/>
    <property type="match status" value="1"/>
</dbReference>
<dbReference type="SUPFAM" id="SSF47384">
    <property type="entry name" value="Homodimeric domain of signal transducing histidine kinase"/>
    <property type="match status" value="1"/>
</dbReference>
<keyword evidence="8 15" id="KW-0418">Kinase</keyword>
<dbReference type="KEGG" id="apal:BN85410430"/>
<evidence type="ECO:0000256" key="4">
    <source>
        <dbReference type="ARBA" id="ARBA00022553"/>
    </source>
</evidence>
<dbReference type="InterPro" id="IPR036890">
    <property type="entry name" value="HATPase_C_sf"/>
</dbReference>
<dbReference type="InterPro" id="IPR036097">
    <property type="entry name" value="HisK_dim/P_sf"/>
</dbReference>
<dbReference type="Gene3D" id="1.20.120.620">
    <property type="entry name" value="Backbone structure of the membrane domain of e. Coli histidine kinase receptor kdpd"/>
    <property type="match status" value="1"/>
</dbReference>
<dbReference type="EC" id="2.7.13.3" evidence="3"/>
<dbReference type="Proteomes" id="UP000032740">
    <property type="component" value="Chromosome"/>
</dbReference>
<keyword evidence="4" id="KW-0597">Phosphoprotein</keyword>
<keyword evidence="16" id="KW-1185">Reference proteome</keyword>
<dbReference type="InterPro" id="IPR004358">
    <property type="entry name" value="Sig_transdc_His_kin-like_C"/>
</dbReference>
<keyword evidence="6 13" id="KW-0812">Transmembrane</keyword>
<feature type="transmembrane region" description="Helical" evidence="13">
    <location>
        <begin position="351"/>
        <end position="370"/>
    </location>
</feature>
<evidence type="ECO:0000313" key="16">
    <source>
        <dbReference type="Proteomes" id="UP000032740"/>
    </source>
</evidence>
<dbReference type="Pfam" id="PF00512">
    <property type="entry name" value="HisKA"/>
    <property type="match status" value="1"/>
</dbReference>
<evidence type="ECO:0000256" key="10">
    <source>
        <dbReference type="ARBA" id="ARBA00022989"/>
    </source>
</evidence>
<evidence type="ECO:0000256" key="5">
    <source>
        <dbReference type="ARBA" id="ARBA00022679"/>
    </source>
</evidence>
<dbReference type="AlphaFoldDB" id="U4KQI1"/>
<dbReference type="GO" id="GO:0000155">
    <property type="term" value="F:phosphorelay sensor kinase activity"/>
    <property type="evidence" value="ECO:0007669"/>
    <property type="project" value="InterPro"/>
</dbReference>
<dbReference type="HOGENOM" id="CLU_000445_113_1_14"/>
<keyword evidence="7" id="KW-0547">Nucleotide-binding</keyword>
<evidence type="ECO:0000256" key="1">
    <source>
        <dbReference type="ARBA" id="ARBA00000085"/>
    </source>
</evidence>
<protein>
    <recommendedName>
        <fullName evidence="3">histidine kinase</fullName>
        <ecNumber evidence="3">2.7.13.3</ecNumber>
    </recommendedName>
</protein>
<evidence type="ECO:0000256" key="9">
    <source>
        <dbReference type="ARBA" id="ARBA00022840"/>
    </source>
</evidence>
<dbReference type="PANTHER" id="PTHR45569:SF1">
    <property type="entry name" value="SENSOR PROTEIN KDPD"/>
    <property type="match status" value="1"/>
</dbReference>
<dbReference type="Pfam" id="PF02702">
    <property type="entry name" value="KdpD"/>
    <property type="match status" value="1"/>
</dbReference>
<dbReference type="Gene3D" id="1.10.287.130">
    <property type="match status" value="1"/>
</dbReference>
<keyword evidence="10 13" id="KW-1133">Transmembrane helix</keyword>
<evidence type="ECO:0000256" key="13">
    <source>
        <dbReference type="SAM" id="Phobius"/>
    </source>
</evidence>
<dbReference type="SUPFAM" id="SSF55874">
    <property type="entry name" value="ATPase domain of HSP90 chaperone/DNA topoisomerase II/histidine kinase"/>
    <property type="match status" value="1"/>
</dbReference>
<reference evidence="15 16" key="1">
    <citation type="journal article" date="2013" name="J. Mol. Microbiol. Biotechnol.">
        <title>Analysis of the Complete Genomes of Acholeplasma brassicae , A. palmae and A. laidlawii and Their Comparison to the Obligate Parasites from ' Candidatus Phytoplasma'.</title>
        <authorList>
            <person name="Kube M."/>
            <person name="Siewert C."/>
            <person name="Migdoll A.M."/>
            <person name="Duduk B."/>
            <person name="Holz S."/>
            <person name="Rabus R."/>
            <person name="Seemuller E."/>
            <person name="Mitrovic J."/>
            <person name="Muller I."/>
            <person name="Buttner C."/>
            <person name="Reinhardt R."/>
        </authorList>
    </citation>
    <scope>NUCLEOTIDE SEQUENCE [LARGE SCALE GENOMIC DNA]</scope>
    <source>
        <strain evidence="15 16">J233</strain>
    </source>
</reference>
<evidence type="ECO:0000313" key="15">
    <source>
        <dbReference type="EMBL" id="CCV64620.1"/>
    </source>
</evidence>
<dbReference type="CDD" id="cd00082">
    <property type="entry name" value="HisKA"/>
    <property type="match status" value="1"/>
</dbReference>
<accession>U4KQI1</accession>
<keyword evidence="9" id="KW-0067">ATP-binding</keyword>
<keyword evidence="12 13" id="KW-0472">Membrane</keyword>
<dbReference type="Pfam" id="PF13493">
    <property type="entry name" value="DUF4118"/>
    <property type="match status" value="1"/>
</dbReference>
<evidence type="ECO:0000259" key="14">
    <source>
        <dbReference type="PROSITE" id="PS50109"/>
    </source>
</evidence>
<evidence type="ECO:0000256" key="2">
    <source>
        <dbReference type="ARBA" id="ARBA00004141"/>
    </source>
</evidence>
<evidence type="ECO:0000256" key="12">
    <source>
        <dbReference type="ARBA" id="ARBA00023136"/>
    </source>
</evidence>
<dbReference type="Gene3D" id="3.40.50.300">
    <property type="entry name" value="P-loop containing nucleotide triphosphate hydrolases"/>
    <property type="match status" value="1"/>
</dbReference>
<evidence type="ECO:0000256" key="3">
    <source>
        <dbReference type="ARBA" id="ARBA00012438"/>
    </source>
</evidence>
<dbReference type="Gene3D" id="3.30.565.10">
    <property type="entry name" value="Histidine kinase-like ATPase, C-terminal domain"/>
    <property type="match status" value="1"/>
</dbReference>
<dbReference type="Pfam" id="PF02518">
    <property type="entry name" value="HATPase_c"/>
    <property type="match status" value="1"/>
</dbReference>
<keyword evidence="5" id="KW-0808">Transferase</keyword>
<dbReference type="InterPro" id="IPR029016">
    <property type="entry name" value="GAF-like_dom_sf"/>
</dbReference>
<dbReference type="InterPro" id="IPR038318">
    <property type="entry name" value="KdpD_sf"/>
</dbReference>
<feature type="transmembrane region" description="Helical" evidence="13">
    <location>
        <begin position="425"/>
        <end position="444"/>
    </location>
</feature>
<dbReference type="SMART" id="SM00388">
    <property type="entry name" value="HisKA"/>
    <property type="match status" value="1"/>
</dbReference>
<dbReference type="PROSITE" id="PS50109">
    <property type="entry name" value="HIS_KIN"/>
    <property type="match status" value="1"/>
</dbReference>
<comment type="catalytic activity">
    <reaction evidence="1">
        <text>ATP + protein L-histidine = ADP + protein N-phospho-L-histidine.</text>
        <dbReference type="EC" id="2.7.13.3"/>
    </reaction>
</comment>
<feature type="transmembrane region" description="Helical" evidence="13">
    <location>
        <begin position="395"/>
        <end position="413"/>
    </location>
</feature>
<proteinExistence type="predicted"/>
<dbReference type="InterPro" id="IPR003852">
    <property type="entry name" value="Sig_transdc_His_kinase_KdpD_N"/>
</dbReference>
<comment type="subcellular location">
    <subcellularLocation>
        <location evidence="2">Membrane</location>
        <topology evidence="2">Multi-pass membrane protein</topology>
    </subcellularLocation>
</comment>